<dbReference type="GO" id="GO:0000976">
    <property type="term" value="F:transcription cis-regulatory region binding"/>
    <property type="evidence" value="ECO:0007669"/>
    <property type="project" value="TreeGrafter"/>
</dbReference>
<dbReference type="PANTHER" id="PTHR37534">
    <property type="entry name" value="TRANSCRIPTIONAL ACTIVATOR PROTEIN UGA3"/>
    <property type="match status" value="1"/>
</dbReference>
<keyword evidence="4" id="KW-1185">Reference proteome</keyword>
<comment type="subcellular location">
    <subcellularLocation>
        <location evidence="1">Nucleus</location>
    </subcellularLocation>
</comment>
<dbReference type="Pfam" id="PF11951">
    <property type="entry name" value="Fungal_trans_2"/>
    <property type="match status" value="1"/>
</dbReference>
<dbReference type="GO" id="GO:0045944">
    <property type="term" value="P:positive regulation of transcription by RNA polymerase II"/>
    <property type="evidence" value="ECO:0007669"/>
    <property type="project" value="TreeGrafter"/>
</dbReference>
<reference evidence="3 4" key="1">
    <citation type="journal article" date="2016" name="Sci. Rep.">
        <title>Draft genome sequencing and secretome analysis of fungal phytopathogen Ascochyta rabiei provides insight into the necrotrophic effector repertoire.</title>
        <authorList>
            <person name="Verma S."/>
            <person name="Gazara R.K."/>
            <person name="Nizam S."/>
            <person name="Parween S."/>
            <person name="Chattopadhyay D."/>
            <person name="Verma P.K."/>
        </authorList>
    </citation>
    <scope>NUCLEOTIDE SEQUENCE [LARGE SCALE GENOMIC DNA]</scope>
    <source>
        <strain evidence="3 4">ArDII</strain>
    </source>
</reference>
<dbReference type="PANTHER" id="PTHR37534:SF49">
    <property type="entry name" value="LYSINE BIOSYNTHESIS REGULATORY PROTEIN LYS14"/>
    <property type="match status" value="1"/>
</dbReference>
<sequence length="371" mass="41399">MSQEVIAKYLPRSNGSLEFLNTVVQDLDGSRMSVQDLMKGELISIVANAIPTSRSLFPINEPDGMLLNHYDLEIARMTTTIDDDSNGFRLALIPMALSSSDFSAQSILHSTLAVSCYHLGRPQEALQHKIRAIKNLSDSFASFCIDTVDSATKIRHFAASMMLCVYGIIGVLGCSTEVLHLISCINHLRGLIRTSALSCTEKSSPNFCKGFLEIFPEIEQRLLHLQQDLLIHPGSTSGTINNTRIAFTAELYRIAAVLYFYQTVPAAFIPACNAQELVRNGLNILWEMKVCSSPWPLFILACTVTGDEDRIRILDLIETSGSSRRIGNYSIIIGLVRAVWKRQDLCTDDKEKRRVDWRDLIEKGGYMPSFI</sequence>
<dbReference type="GO" id="GO:0003700">
    <property type="term" value="F:DNA-binding transcription factor activity"/>
    <property type="evidence" value="ECO:0007669"/>
    <property type="project" value="TreeGrafter"/>
</dbReference>
<organism evidence="3 4">
    <name type="scientific">Didymella rabiei</name>
    <name type="common">Chickpea ascochyta blight fungus</name>
    <name type="synonym">Mycosphaerella rabiei</name>
    <dbReference type="NCBI Taxonomy" id="5454"/>
    <lineage>
        <taxon>Eukaryota</taxon>
        <taxon>Fungi</taxon>
        <taxon>Dikarya</taxon>
        <taxon>Ascomycota</taxon>
        <taxon>Pezizomycotina</taxon>
        <taxon>Dothideomycetes</taxon>
        <taxon>Pleosporomycetidae</taxon>
        <taxon>Pleosporales</taxon>
        <taxon>Pleosporineae</taxon>
        <taxon>Didymellaceae</taxon>
        <taxon>Ascochyta</taxon>
    </lineage>
</organism>
<evidence type="ECO:0000313" key="4">
    <source>
        <dbReference type="Proteomes" id="UP000076837"/>
    </source>
</evidence>
<keyword evidence="2" id="KW-0539">Nucleus</keyword>
<dbReference type="STRING" id="5454.A0A163E0U8"/>
<name>A0A163E0U8_DIDRA</name>
<protein>
    <submittedName>
        <fullName evidence="3">Uncharacterized protein</fullName>
    </submittedName>
</protein>
<accession>A0A163E0U8</accession>
<proteinExistence type="predicted"/>
<dbReference type="Proteomes" id="UP000076837">
    <property type="component" value="Unassembled WGS sequence"/>
</dbReference>
<dbReference type="EMBL" id="JYNV01000195">
    <property type="protein sequence ID" value="KZM23448.1"/>
    <property type="molecule type" value="Genomic_DNA"/>
</dbReference>
<dbReference type="InterPro" id="IPR021858">
    <property type="entry name" value="Fun_TF"/>
</dbReference>
<gene>
    <name evidence="3" type="ORF">ST47_g5412</name>
</gene>
<dbReference type="AlphaFoldDB" id="A0A163E0U8"/>
<dbReference type="GO" id="GO:0005634">
    <property type="term" value="C:nucleus"/>
    <property type="evidence" value="ECO:0007669"/>
    <property type="project" value="UniProtKB-SubCell"/>
</dbReference>
<evidence type="ECO:0000256" key="2">
    <source>
        <dbReference type="ARBA" id="ARBA00023242"/>
    </source>
</evidence>
<comment type="caution">
    <text evidence="3">The sequence shown here is derived from an EMBL/GenBank/DDBJ whole genome shotgun (WGS) entry which is preliminary data.</text>
</comment>
<evidence type="ECO:0000313" key="3">
    <source>
        <dbReference type="EMBL" id="KZM23448.1"/>
    </source>
</evidence>
<evidence type="ECO:0000256" key="1">
    <source>
        <dbReference type="ARBA" id="ARBA00004123"/>
    </source>
</evidence>